<evidence type="ECO:0000256" key="1">
    <source>
        <dbReference type="SAM" id="Coils"/>
    </source>
</evidence>
<keyword evidence="1" id="KW-0175">Coiled coil</keyword>
<proteinExistence type="predicted"/>
<evidence type="ECO:0000313" key="2">
    <source>
        <dbReference type="EMBL" id="RKK89943.1"/>
    </source>
</evidence>
<gene>
    <name evidence="2" type="ORF">BFJ68_g16599</name>
</gene>
<comment type="caution">
    <text evidence="2">The sequence shown here is derived from an EMBL/GenBank/DDBJ whole genome shotgun (WGS) entry which is preliminary data.</text>
</comment>
<reference evidence="2 3" key="1">
    <citation type="journal article" date="2018" name="Sci. Rep.">
        <title>Characterisation of pathogen-specific regions and novel effector candidates in Fusarium oxysporum f. sp. cepae.</title>
        <authorList>
            <person name="Armitage A.D."/>
            <person name="Taylor A."/>
            <person name="Sobczyk M.K."/>
            <person name="Baxter L."/>
            <person name="Greenfield B.P."/>
            <person name="Bates H.J."/>
            <person name="Wilson F."/>
            <person name="Jackson A.C."/>
            <person name="Ott S."/>
            <person name="Harrison R.J."/>
            <person name="Clarkson J.P."/>
        </authorList>
    </citation>
    <scope>NUCLEOTIDE SEQUENCE [LARGE SCALE GENOMIC DNA]</scope>
    <source>
        <strain evidence="2 3">Fo_A28</strain>
    </source>
</reference>
<evidence type="ECO:0000313" key="3">
    <source>
        <dbReference type="Proteomes" id="UP000285860"/>
    </source>
</evidence>
<dbReference type="EMBL" id="MRCY01000301">
    <property type="protein sequence ID" value="RKK89943.1"/>
    <property type="molecule type" value="Genomic_DNA"/>
</dbReference>
<protein>
    <submittedName>
        <fullName evidence="2">Uncharacterized protein</fullName>
    </submittedName>
</protein>
<name>A0A420PBP4_FUSOX</name>
<dbReference type="AlphaFoldDB" id="A0A420PBP4"/>
<accession>A0A420PBP4</accession>
<sequence length="292" mass="33049">MVKKRVAWPLLSVPARNCAQTVDSEGGSSFMLNNPSCPRCSTTQLLGPALVRWHHQLSSHHRYLSIGSCCANLHLSPAGPIPAHDRSSPPDPIRSALVERENEALSYSIRFDELTTRISMNRESLSQASFVNTIATLATKSSNFHETSVEDGKAFFEQHNDETTLDHTSMIRAMKNYNERMEGCKQEIAQLRLEVTAWEDTRRNDEMRGSAPQRHIKQDMIERQWLVKSFRGIDDNINCSRVIGSLLDIRPSALSCPTKSLAERNICLLIFRITFEAVCPRQYPGYSQDICR</sequence>
<feature type="coiled-coil region" evidence="1">
    <location>
        <begin position="174"/>
        <end position="201"/>
    </location>
</feature>
<dbReference type="Proteomes" id="UP000285860">
    <property type="component" value="Unassembled WGS sequence"/>
</dbReference>
<organism evidence="2 3">
    <name type="scientific">Fusarium oxysporum</name>
    <name type="common">Fusarium vascular wilt</name>
    <dbReference type="NCBI Taxonomy" id="5507"/>
    <lineage>
        <taxon>Eukaryota</taxon>
        <taxon>Fungi</taxon>
        <taxon>Dikarya</taxon>
        <taxon>Ascomycota</taxon>
        <taxon>Pezizomycotina</taxon>
        <taxon>Sordariomycetes</taxon>
        <taxon>Hypocreomycetidae</taxon>
        <taxon>Hypocreales</taxon>
        <taxon>Nectriaceae</taxon>
        <taxon>Fusarium</taxon>
        <taxon>Fusarium oxysporum species complex</taxon>
    </lineage>
</organism>